<feature type="region of interest" description="Disordered" evidence="1">
    <location>
        <begin position="1"/>
        <end position="32"/>
    </location>
</feature>
<name>A0A8H7VIB4_9FUNG</name>
<feature type="compositionally biased region" description="Polar residues" evidence="1">
    <location>
        <begin position="59"/>
        <end position="71"/>
    </location>
</feature>
<feature type="non-terminal residue" evidence="2">
    <location>
        <position position="1"/>
    </location>
</feature>
<feature type="compositionally biased region" description="Acidic residues" evidence="1">
    <location>
        <begin position="80"/>
        <end position="91"/>
    </location>
</feature>
<feature type="compositionally biased region" description="Polar residues" evidence="1">
    <location>
        <begin position="1"/>
        <end position="17"/>
    </location>
</feature>
<evidence type="ECO:0000313" key="3">
    <source>
        <dbReference type="Proteomes" id="UP000646827"/>
    </source>
</evidence>
<gene>
    <name evidence="2" type="ORF">INT45_009298</name>
</gene>
<keyword evidence="3" id="KW-1185">Reference proteome</keyword>
<dbReference type="OrthoDB" id="2271837at2759"/>
<protein>
    <recommendedName>
        <fullName evidence="4">Transposase domain-containing protein</fullName>
    </recommendedName>
</protein>
<evidence type="ECO:0000313" key="2">
    <source>
        <dbReference type="EMBL" id="KAG2215574.1"/>
    </source>
</evidence>
<dbReference type="Pfam" id="PF02992">
    <property type="entry name" value="Transposase_21"/>
    <property type="match status" value="1"/>
</dbReference>
<feature type="region of interest" description="Disordered" evidence="1">
    <location>
        <begin position="50"/>
        <end position="93"/>
    </location>
</feature>
<reference evidence="2 3" key="1">
    <citation type="submission" date="2020-12" db="EMBL/GenBank/DDBJ databases">
        <title>Metabolic potential, ecology and presence of endohyphal bacteria is reflected in genomic diversity of Mucoromycotina.</title>
        <authorList>
            <person name="Muszewska A."/>
            <person name="Okrasinska A."/>
            <person name="Steczkiewicz K."/>
            <person name="Drgas O."/>
            <person name="Orlowska M."/>
            <person name="Perlinska-Lenart U."/>
            <person name="Aleksandrzak-Piekarczyk T."/>
            <person name="Szatraj K."/>
            <person name="Zielenkiewicz U."/>
            <person name="Pilsyk S."/>
            <person name="Malc E."/>
            <person name="Mieczkowski P."/>
            <person name="Kruszewska J.S."/>
            <person name="Biernat P."/>
            <person name="Pawlowska J."/>
        </authorList>
    </citation>
    <scope>NUCLEOTIDE SEQUENCE [LARGE SCALE GENOMIC DNA]</scope>
    <source>
        <strain evidence="2 3">CBS 142.35</strain>
    </source>
</reference>
<dbReference type="Proteomes" id="UP000646827">
    <property type="component" value="Unassembled WGS sequence"/>
</dbReference>
<proteinExistence type="predicted"/>
<dbReference type="AlphaFoldDB" id="A0A8H7VIB4"/>
<sequence length="771" mass="87005">TSSQHYEQMEVDNNQSGGDLRARVGAEAEENTDVTRASVVNNFTIAIGSSDTFMDDDSLSNSEEASVSNDKSSSDHEFTDEASGNDDDSENETFTIRNKANIIITESSNGTATSDPINFDLDGAHVCDLSKIEQKSIQLLTMLEEGGVTREMQREVFKFFNDWLQDEQFAENDCASMSDIFDGAAFQEEQKHLFDGPHDIALALFVDSFSPFKRSKISLTIVHFIVLNYHPSERYLEQNMLLSAILPMGAKKDNIFSLLSPLLKELEQLQNVGICVQGIDGKTIFSKAHLLIVSGDIPGVAALCNHQGHQSKYGCRTCKISTERLEGPASLRRRGGRKGYAQYFFGSEFEDDLREKTDFQKTDVQDGDPDFGIRGSTPFSQFKTFHGPFFFGLDEFHLLGANLAPHIWTMTAPDSSTVFSLANGTRKKIDQALIKSSLTLPPTFDGCLKDVFTRPGHARSVDWLDMFLYAGPTLLYESFQASSKCDDEALSAFIALVTACSIFVEWEVTDNDIELVTRSVKKWHIFARNRLPHNLYTANMHYIRHLALVLKKLGPGPSISARSMERMIGLISRRIKSRSKPEANASNIMYKVAQHRYFKNIIIDVENSENIKKKLFQDISSYGIKNDDGETIMEIWNIDHGSERMMDTHINEYDHWNLMDHLQNYWGRELQKQQRAATVAGQGSRQRWKESIPRVVLENQKILVGTQLYKDGDVFDCELYCHGAKKRPTNLIKCSIPVDPNPFSQDLSLASRWGVFFGEVLMYFVHSKNGE</sequence>
<organism evidence="2 3">
    <name type="scientific">Circinella minor</name>
    <dbReference type="NCBI Taxonomy" id="1195481"/>
    <lineage>
        <taxon>Eukaryota</taxon>
        <taxon>Fungi</taxon>
        <taxon>Fungi incertae sedis</taxon>
        <taxon>Mucoromycota</taxon>
        <taxon>Mucoromycotina</taxon>
        <taxon>Mucoromycetes</taxon>
        <taxon>Mucorales</taxon>
        <taxon>Lichtheimiaceae</taxon>
        <taxon>Circinella</taxon>
    </lineage>
</organism>
<accession>A0A8H7VIB4</accession>
<evidence type="ECO:0000256" key="1">
    <source>
        <dbReference type="SAM" id="MobiDB-lite"/>
    </source>
</evidence>
<dbReference type="EMBL" id="JAEPRB010000505">
    <property type="protein sequence ID" value="KAG2215574.1"/>
    <property type="molecule type" value="Genomic_DNA"/>
</dbReference>
<dbReference type="InterPro" id="IPR004242">
    <property type="entry name" value="Transposase_21"/>
</dbReference>
<evidence type="ECO:0008006" key="4">
    <source>
        <dbReference type="Google" id="ProtNLM"/>
    </source>
</evidence>
<comment type="caution">
    <text evidence="2">The sequence shown here is derived from an EMBL/GenBank/DDBJ whole genome shotgun (WGS) entry which is preliminary data.</text>
</comment>